<keyword evidence="2" id="KW-1133">Transmembrane helix</keyword>
<feature type="compositionally biased region" description="Basic and acidic residues" evidence="1">
    <location>
        <begin position="332"/>
        <end position="341"/>
    </location>
</feature>
<evidence type="ECO:0000256" key="1">
    <source>
        <dbReference type="SAM" id="MobiDB-lite"/>
    </source>
</evidence>
<protein>
    <submittedName>
        <fullName evidence="3">Uncharacterized protein</fullName>
    </submittedName>
</protein>
<proteinExistence type="predicted"/>
<feature type="region of interest" description="Disordered" evidence="1">
    <location>
        <begin position="331"/>
        <end position="371"/>
    </location>
</feature>
<keyword evidence="2" id="KW-0472">Membrane</keyword>
<sequence length="371" mass="42600">MASGRIEGNELSFVTKQYREFYLVSFWVEATLYGGYVLLFAVAMNVMRRRENTKSFSTRFHFACLIVMFLLISLHNASNVWRMIHAYATIPETDTAPATPVNYLRKCTNWDCYLFMVTQFLLTLTADILVIYRCYIVWHRSIRVIIPSCLLVLLSVGFTLFWLWWFKHPLYYPRDVTRPYLGVHYPINFAQNILTTGLIAYLIWTHHRKSKKAGIHSEAGTSLVMVLRIIVESAMIWTIEMLLLIILYYRKSTGIDIVQHAMIPSIGIVFSLMAVRTHLAREEAASSYGKSGGGASTGGSAYVLPSWFDRSQNRTRDKGITSNQLVVNVHKHREEMSESSRRRSSMGDIELRAVDMKHPGDAIGNDESMWK</sequence>
<keyword evidence="2" id="KW-0812">Transmembrane</keyword>
<name>A0A8H6HZ31_9AGAR</name>
<gene>
    <name evidence="3" type="ORF">DFP72DRAFT_1067485</name>
</gene>
<reference evidence="3 4" key="1">
    <citation type="submission" date="2020-07" db="EMBL/GenBank/DDBJ databases">
        <title>Comparative genomics of pyrophilous fungi reveals a link between fire events and developmental genes.</title>
        <authorList>
            <consortium name="DOE Joint Genome Institute"/>
            <person name="Steindorff A.S."/>
            <person name="Carver A."/>
            <person name="Calhoun S."/>
            <person name="Stillman K."/>
            <person name="Liu H."/>
            <person name="Lipzen A."/>
            <person name="Pangilinan J."/>
            <person name="Labutti K."/>
            <person name="Bruns T.D."/>
            <person name="Grigoriev I.V."/>
        </authorList>
    </citation>
    <scope>NUCLEOTIDE SEQUENCE [LARGE SCALE GENOMIC DNA]</scope>
    <source>
        <strain evidence="3 4">CBS 144469</strain>
    </source>
</reference>
<feature type="transmembrane region" description="Helical" evidence="2">
    <location>
        <begin position="144"/>
        <end position="165"/>
    </location>
</feature>
<dbReference type="OrthoDB" id="3346544at2759"/>
<evidence type="ECO:0000313" key="4">
    <source>
        <dbReference type="Proteomes" id="UP000521943"/>
    </source>
</evidence>
<accession>A0A8H6HZ31</accession>
<dbReference type="Proteomes" id="UP000521943">
    <property type="component" value="Unassembled WGS sequence"/>
</dbReference>
<dbReference type="EMBL" id="JACGCI010000029">
    <property type="protein sequence ID" value="KAF6755680.1"/>
    <property type="molecule type" value="Genomic_DNA"/>
</dbReference>
<feature type="transmembrane region" description="Helical" evidence="2">
    <location>
        <begin position="261"/>
        <end position="279"/>
    </location>
</feature>
<dbReference type="AlphaFoldDB" id="A0A8H6HZ31"/>
<feature type="compositionally biased region" description="Basic and acidic residues" evidence="1">
    <location>
        <begin position="349"/>
        <end position="360"/>
    </location>
</feature>
<feature type="transmembrane region" description="Helical" evidence="2">
    <location>
        <begin position="185"/>
        <end position="204"/>
    </location>
</feature>
<evidence type="ECO:0000313" key="3">
    <source>
        <dbReference type="EMBL" id="KAF6755680.1"/>
    </source>
</evidence>
<feature type="transmembrane region" description="Helical" evidence="2">
    <location>
        <begin position="21"/>
        <end position="44"/>
    </location>
</feature>
<feature type="transmembrane region" description="Helical" evidence="2">
    <location>
        <begin position="225"/>
        <end position="249"/>
    </location>
</feature>
<feature type="transmembrane region" description="Helical" evidence="2">
    <location>
        <begin position="113"/>
        <end position="132"/>
    </location>
</feature>
<feature type="transmembrane region" description="Helical" evidence="2">
    <location>
        <begin position="56"/>
        <end position="74"/>
    </location>
</feature>
<organism evidence="3 4">
    <name type="scientific">Ephemerocybe angulata</name>
    <dbReference type="NCBI Taxonomy" id="980116"/>
    <lineage>
        <taxon>Eukaryota</taxon>
        <taxon>Fungi</taxon>
        <taxon>Dikarya</taxon>
        <taxon>Basidiomycota</taxon>
        <taxon>Agaricomycotina</taxon>
        <taxon>Agaricomycetes</taxon>
        <taxon>Agaricomycetidae</taxon>
        <taxon>Agaricales</taxon>
        <taxon>Agaricineae</taxon>
        <taxon>Psathyrellaceae</taxon>
        <taxon>Ephemerocybe</taxon>
    </lineage>
</organism>
<keyword evidence="4" id="KW-1185">Reference proteome</keyword>
<comment type="caution">
    <text evidence="3">The sequence shown here is derived from an EMBL/GenBank/DDBJ whole genome shotgun (WGS) entry which is preliminary data.</text>
</comment>
<evidence type="ECO:0000256" key="2">
    <source>
        <dbReference type="SAM" id="Phobius"/>
    </source>
</evidence>